<dbReference type="Gene3D" id="3.40.50.510">
    <property type="entry name" value="Phosphotransferase system, mannose-type IIA component"/>
    <property type="match status" value="1"/>
</dbReference>
<dbReference type="GO" id="GO:0009401">
    <property type="term" value="P:phosphoenolpyruvate-dependent sugar phosphotransferase system"/>
    <property type="evidence" value="ECO:0007669"/>
    <property type="project" value="UniProtKB-KW"/>
</dbReference>
<name>A0A9E8LT36_9BACI</name>
<evidence type="ECO:0000256" key="2">
    <source>
        <dbReference type="ARBA" id="ARBA00022448"/>
    </source>
</evidence>
<evidence type="ECO:0000259" key="8">
    <source>
        <dbReference type="PROSITE" id="PS51096"/>
    </source>
</evidence>
<dbReference type="GO" id="GO:0016301">
    <property type="term" value="F:kinase activity"/>
    <property type="evidence" value="ECO:0007669"/>
    <property type="project" value="UniProtKB-KW"/>
</dbReference>
<keyword evidence="4 9" id="KW-0762">Sugar transport</keyword>
<protein>
    <submittedName>
        <fullName evidence="9">PTS sugar transporter subunit IIA</fullName>
    </submittedName>
</protein>
<evidence type="ECO:0000313" key="10">
    <source>
        <dbReference type="Proteomes" id="UP001164718"/>
    </source>
</evidence>
<reference evidence="9" key="1">
    <citation type="submission" date="2022-09" db="EMBL/GenBank/DDBJ databases">
        <title>Complete Genomes of Fervidibacillus albus and Fervidibacillus halotolerans isolated from tidal flat sediments.</title>
        <authorList>
            <person name="Kwon K.K."/>
            <person name="Yang S.-H."/>
            <person name="Park M.J."/>
            <person name="Oh H.-M."/>
        </authorList>
    </citation>
    <scope>NUCLEOTIDE SEQUENCE</scope>
    <source>
        <strain evidence="9">MEBiC13591</strain>
    </source>
</reference>
<dbReference type="SUPFAM" id="SSF53062">
    <property type="entry name" value="PTS system fructose IIA component-like"/>
    <property type="match status" value="1"/>
</dbReference>
<dbReference type="InterPro" id="IPR051471">
    <property type="entry name" value="Bacterial_PTS_sugar_comp"/>
</dbReference>
<dbReference type="Proteomes" id="UP001164718">
    <property type="component" value="Chromosome"/>
</dbReference>
<keyword evidence="2" id="KW-0813">Transport</keyword>
<evidence type="ECO:0000256" key="1">
    <source>
        <dbReference type="ARBA" id="ARBA00004496"/>
    </source>
</evidence>
<sequence>MIGLVIATHGKMSDGLVDAAELIIGSTDNIETLNLNQGDNVQDLNKQMLEAIQKVDQQDGVIVFTDLFGASPYNQATLAVHSLPKEQREKIFIITGINLPMLLEAINQRMVGTSLQNAVSAILDSAKESVVVNQLEEENTNEEDEF</sequence>
<dbReference type="PROSITE" id="PS51096">
    <property type="entry name" value="PTS_EIIA_TYPE_4"/>
    <property type="match status" value="1"/>
</dbReference>
<dbReference type="InterPro" id="IPR033887">
    <property type="entry name" value="PTS_IIA_man"/>
</dbReference>
<keyword evidence="10" id="KW-1185">Reference proteome</keyword>
<dbReference type="InterPro" id="IPR036662">
    <property type="entry name" value="PTS_EIIA_man-typ_sf"/>
</dbReference>
<evidence type="ECO:0000256" key="3">
    <source>
        <dbReference type="ARBA" id="ARBA00022490"/>
    </source>
</evidence>
<dbReference type="RefSeq" id="WP_275416900.1">
    <property type="nucleotide sequence ID" value="NZ_CP106878.1"/>
</dbReference>
<keyword evidence="3" id="KW-0963">Cytoplasm</keyword>
<dbReference type="EMBL" id="CP106878">
    <property type="protein sequence ID" value="WAA09115.1"/>
    <property type="molecule type" value="Genomic_DNA"/>
</dbReference>
<evidence type="ECO:0000256" key="4">
    <source>
        <dbReference type="ARBA" id="ARBA00022597"/>
    </source>
</evidence>
<evidence type="ECO:0000256" key="7">
    <source>
        <dbReference type="ARBA" id="ARBA00022777"/>
    </source>
</evidence>
<organism evidence="9 10">
    <name type="scientific">Fervidibacillus albus</name>
    <dbReference type="NCBI Taxonomy" id="2980026"/>
    <lineage>
        <taxon>Bacteria</taxon>
        <taxon>Bacillati</taxon>
        <taxon>Bacillota</taxon>
        <taxon>Bacilli</taxon>
        <taxon>Bacillales</taxon>
        <taxon>Bacillaceae</taxon>
        <taxon>Fervidibacillus</taxon>
    </lineage>
</organism>
<dbReference type="AlphaFoldDB" id="A0A9E8LT36"/>
<keyword evidence="7" id="KW-0418">Kinase</keyword>
<gene>
    <name evidence="9" type="ORF">OE104_11015</name>
</gene>
<proteinExistence type="predicted"/>
<evidence type="ECO:0000256" key="5">
    <source>
        <dbReference type="ARBA" id="ARBA00022679"/>
    </source>
</evidence>
<dbReference type="GO" id="GO:0016020">
    <property type="term" value="C:membrane"/>
    <property type="evidence" value="ECO:0007669"/>
    <property type="project" value="InterPro"/>
</dbReference>
<evidence type="ECO:0000256" key="6">
    <source>
        <dbReference type="ARBA" id="ARBA00022683"/>
    </source>
</evidence>
<comment type="subcellular location">
    <subcellularLocation>
        <location evidence="1">Cytoplasm</location>
    </subcellularLocation>
</comment>
<dbReference type="KEGG" id="faf:OE104_11015"/>
<dbReference type="GO" id="GO:0005737">
    <property type="term" value="C:cytoplasm"/>
    <property type="evidence" value="ECO:0007669"/>
    <property type="project" value="UniProtKB-SubCell"/>
</dbReference>
<feature type="domain" description="PTS EIIA type-4" evidence="8">
    <location>
        <begin position="1"/>
        <end position="130"/>
    </location>
</feature>
<dbReference type="InterPro" id="IPR004701">
    <property type="entry name" value="PTS_EIIA_man-typ"/>
</dbReference>
<dbReference type="PANTHER" id="PTHR33799">
    <property type="entry name" value="PTS PERMEASE-RELATED-RELATED"/>
    <property type="match status" value="1"/>
</dbReference>
<dbReference type="PANTHER" id="PTHR33799:SF1">
    <property type="entry name" value="PTS SYSTEM MANNOSE-SPECIFIC EIIAB COMPONENT-RELATED"/>
    <property type="match status" value="1"/>
</dbReference>
<keyword evidence="6" id="KW-0598">Phosphotransferase system</keyword>
<dbReference type="Pfam" id="PF03610">
    <property type="entry name" value="EIIA-man"/>
    <property type="match status" value="1"/>
</dbReference>
<evidence type="ECO:0000313" key="9">
    <source>
        <dbReference type="EMBL" id="WAA09115.1"/>
    </source>
</evidence>
<keyword evidence="5" id="KW-0808">Transferase</keyword>
<accession>A0A9E8LT36</accession>
<dbReference type="CDD" id="cd00006">
    <property type="entry name" value="PTS_IIA_man"/>
    <property type="match status" value="1"/>
</dbReference>